<feature type="compositionally biased region" description="Polar residues" evidence="1">
    <location>
        <begin position="621"/>
        <end position="637"/>
    </location>
</feature>
<dbReference type="PANTHER" id="PTHR46082:SF6">
    <property type="entry name" value="AAA+ ATPASE DOMAIN-CONTAINING PROTEIN-RELATED"/>
    <property type="match status" value="1"/>
</dbReference>
<dbReference type="Gene3D" id="3.40.50.1580">
    <property type="entry name" value="Nucleoside phosphorylase domain"/>
    <property type="match status" value="1"/>
</dbReference>
<reference evidence="4 5" key="1">
    <citation type="journal article" date="2016" name="PLoS Pathog.">
        <title>Biosynthesis of antibiotic leucinostatins in bio-control fungus Purpureocillium lilacinum and their inhibition on phytophthora revealed by genome mining.</title>
        <authorList>
            <person name="Wang G."/>
            <person name="Liu Z."/>
            <person name="Lin R."/>
            <person name="Li E."/>
            <person name="Mao Z."/>
            <person name="Ling J."/>
            <person name="Yang Y."/>
            <person name="Yin W.B."/>
            <person name="Xie B."/>
        </authorList>
    </citation>
    <scope>NUCLEOTIDE SEQUENCE [LARGE SCALE GENOMIC DNA]</scope>
    <source>
        <strain evidence="4">170</strain>
    </source>
</reference>
<evidence type="ECO:0000259" key="3">
    <source>
        <dbReference type="Pfam" id="PF24476"/>
    </source>
</evidence>
<dbReference type="PANTHER" id="PTHR46082">
    <property type="entry name" value="ATP/GTP-BINDING PROTEIN-RELATED"/>
    <property type="match status" value="1"/>
</dbReference>
<dbReference type="InterPro" id="IPR053137">
    <property type="entry name" value="NLR-like"/>
</dbReference>
<feature type="region of interest" description="Disordered" evidence="1">
    <location>
        <begin position="615"/>
        <end position="666"/>
    </location>
</feature>
<feature type="domain" description="DUF7580" evidence="3">
    <location>
        <begin position="275"/>
        <end position="586"/>
    </location>
</feature>
<keyword evidence="5" id="KW-1185">Reference proteome</keyword>
<comment type="caution">
    <text evidence="4">The sequence shown here is derived from an EMBL/GenBank/DDBJ whole genome shotgun (WGS) entry which is preliminary data.</text>
</comment>
<protein>
    <submittedName>
        <fullName evidence="4">Kinesin</fullName>
    </submittedName>
</protein>
<dbReference type="Pfam" id="PF24476">
    <property type="entry name" value="DUF7580"/>
    <property type="match status" value="1"/>
</dbReference>
<dbReference type="STRING" id="1380566.A0A179F4E3"/>
<dbReference type="InterPro" id="IPR000845">
    <property type="entry name" value="Nucleoside_phosphorylase_d"/>
</dbReference>
<dbReference type="EMBL" id="LSBJ02000004">
    <property type="protein sequence ID" value="OAQ59979.1"/>
    <property type="molecule type" value="Genomic_DNA"/>
</dbReference>
<feature type="region of interest" description="Disordered" evidence="1">
    <location>
        <begin position="715"/>
        <end position="743"/>
    </location>
</feature>
<accession>A0A179F4E3</accession>
<evidence type="ECO:0000313" key="4">
    <source>
        <dbReference type="EMBL" id="OAQ59979.1"/>
    </source>
</evidence>
<dbReference type="Proteomes" id="UP000078397">
    <property type="component" value="Unassembled WGS sequence"/>
</dbReference>
<name>A0A179F4E3_METCM</name>
<feature type="compositionally biased region" description="Basic and acidic residues" evidence="1">
    <location>
        <begin position="651"/>
        <end position="663"/>
    </location>
</feature>
<dbReference type="GO" id="GO:0003824">
    <property type="term" value="F:catalytic activity"/>
    <property type="evidence" value="ECO:0007669"/>
    <property type="project" value="InterPro"/>
</dbReference>
<dbReference type="KEGG" id="pchm:VFPPC_14712"/>
<dbReference type="AlphaFoldDB" id="A0A179F4E3"/>
<sequence>MASAASCCLNDSVPERRILNAVLPIFAGPIPWSLSAPATRDEYTVDSVTDDLNVEKAVAFFLEDMVSISIQLVEISDYTLSPQALRSCREVIEDLLNFLEDLVEDDILDDPLAQDEDLCQQPGGDSNADKKPAPVPTNKGWALGELLSWIPDILVSPADNIPEIALRPQPQSSFPPSPLIALDAPKEGQHRKLGALGRLLVKRSSSSTESLDTICQDFIILHHGLDSFLGGLARAGAVNACLGDLICDLGGPSPLPPAFNQVSKTQWQDLTSWQLSNQLFHLLQKKTCSNQHHKAKLQLAGFKLDESSSESLSLDMFLSPCTRSTFWQQCQCTAIPKNPFTSRKFRMISDICRSIEDIQSTNNVFNIIFDEDYLWRPSQGETASSYDGASPSVTLGELLEKGYLQEDGNDSTSFDMNDKAVLALSLARCLLHLWDGAWLKAPLRVETIQFLTHSDKIIDIHRPYITRTLGKSQPNDLSSSEPIAIQSSLRAFALLLLEIETGKRILTQSSLPSPDDVEDAIDRVLVQRANKYGRGDYNKAVRGCFHIKAILKRRQRDRPDGAGDDLHQMRQALYEGIVEHLERNFSQVQDQEQALGLRILNLRECTTDKNHLDPCQEEEQSCANDSTESTTSDTRYSSPEVAQEPNNTLRETAHKTTLLDRKPLTKSKRAGRVANILERFTSFRYRRVSGKADLGKNTLPPEPTNLVAVNSTAHKKCDEPSSAGNSAKRVRRKQKQHGQTQSVRISPIVSEYEESGGDCTKPKKREDFKIAIFCALPEEADAVIALFDQHWKRKEYGKKRRDPNSYTLGAIGAYNVVLVHLPGMGKGVAASAASSCYASFAGIKLALVVGVCGGVPFGPSQTERILGDVVISNGLVQYDFGRQYPDEFTRKGTIHDNQSRPNPEVRGFLARLKGIQCQTALVDGLQRHLINLRNENAYEYPGVNADILYEPSYSHRHRDASRCPDWGKSCGKGKACHTARGLTCEELACDRLRLVERQRLLQPIAGNGERADSSVRPVVHIGTIGCGDKVMKSAEERDMIAQNEDLIAFEMEGVGVWDHFPCLVIKGICDYADCHKSKRWQSYAMATAAACMKSVLEQWG</sequence>
<feature type="domain" description="Nucleoside phosphorylase" evidence="2">
    <location>
        <begin position="769"/>
        <end position="886"/>
    </location>
</feature>
<evidence type="ECO:0000256" key="1">
    <source>
        <dbReference type="SAM" id="MobiDB-lite"/>
    </source>
</evidence>
<evidence type="ECO:0000313" key="5">
    <source>
        <dbReference type="Proteomes" id="UP000078397"/>
    </source>
</evidence>
<gene>
    <name evidence="4" type="ORF">VFPPC_14712</name>
</gene>
<proteinExistence type="predicted"/>
<organism evidence="4 5">
    <name type="scientific">Pochonia chlamydosporia 170</name>
    <dbReference type="NCBI Taxonomy" id="1380566"/>
    <lineage>
        <taxon>Eukaryota</taxon>
        <taxon>Fungi</taxon>
        <taxon>Dikarya</taxon>
        <taxon>Ascomycota</taxon>
        <taxon>Pezizomycotina</taxon>
        <taxon>Sordariomycetes</taxon>
        <taxon>Hypocreomycetidae</taxon>
        <taxon>Hypocreales</taxon>
        <taxon>Clavicipitaceae</taxon>
        <taxon>Pochonia</taxon>
    </lineage>
</organism>
<dbReference type="OrthoDB" id="20872at2759"/>
<dbReference type="SUPFAM" id="SSF53167">
    <property type="entry name" value="Purine and uridine phosphorylases"/>
    <property type="match status" value="1"/>
</dbReference>
<dbReference type="GeneID" id="28856474"/>
<feature type="region of interest" description="Disordered" evidence="1">
    <location>
        <begin position="115"/>
        <end position="134"/>
    </location>
</feature>
<dbReference type="RefSeq" id="XP_018137940.1">
    <property type="nucleotide sequence ID" value="XM_018292480.1"/>
</dbReference>
<dbReference type="Pfam" id="PF01048">
    <property type="entry name" value="PNP_UDP_1"/>
    <property type="match status" value="1"/>
</dbReference>
<dbReference type="GO" id="GO:0009116">
    <property type="term" value="P:nucleoside metabolic process"/>
    <property type="evidence" value="ECO:0007669"/>
    <property type="project" value="InterPro"/>
</dbReference>
<dbReference type="InterPro" id="IPR056002">
    <property type="entry name" value="DUF7580"/>
</dbReference>
<evidence type="ECO:0000259" key="2">
    <source>
        <dbReference type="Pfam" id="PF01048"/>
    </source>
</evidence>
<dbReference type="InterPro" id="IPR035994">
    <property type="entry name" value="Nucleoside_phosphorylase_sf"/>
</dbReference>